<name>A0A9D4RJV2_DREPO</name>
<proteinExistence type="predicted"/>
<sequence>MINRQLDIKALPEPKPMSRCNNKELQNQWCAVNRSTGFTANKLFLWSKNKRSRVPYVSTLSDWSWKCQSVCGKASNQY</sequence>
<accession>A0A9D4RJV2</accession>
<gene>
    <name evidence="1" type="ORF">DPMN_034198</name>
</gene>
<dbReference type="EMBL" id="JAIWYP010000002">
    <property type="protein sequence ID" value="KAH3871004.1"/>
    <property type="molecule type" value="Genomic_DNA"/>
</dbReference>
<evidence type="ECO:0000313" key="2">
    <source>
        <dbReference type="Proteomes" id="UP000828390"/>
    </source>
</evidence>
<keyword evidence="2" id="KW-1185">Reference proteome</keyword>
<organism evidence="1 2">
    <name type="scientific">Dreissena polymorpha</name>
    <name type="common">Zebra mussel</name>
    <name type="synonym">Mytilus polymorpha</name>
    <dbReference type="NCBI Taxonomy" id="45954"/>
    <lineage>
        <taxon>Eukaryota</taxon>
        <taxon>Metazoa</taxon>
        <taxon>Spiralia</taxon>
        <taxon>Lophotrochozoa</taxon>
        <taxon>Mollusca</taxon>
        <taxon>Bivalvia</taxon>
        <taxon>Autobranchia</taxon>
        <taxon>Heteroconchia</taxon>
        <taxon>Euheterodonta</taxon>
        <taxon>Imparidentia</taxon>
        <taxon>Neoheterodontei</taxon>
        <taxon>Myida</taxon>
        <taxon>Dreissenoidea</taxon>
        <taxon>Dreissenidae</taxon>
        <taxon>Dreissena</taxon>
    </lineage>
</organism>
<reference evidence="1" key="1">
    <citation type="journal article" date="2019" name="bioRxiv">
        <title>The Genome of the Zebra Mussel, Dreissena polymorpha: A Resource for Invasive Species Research.</title>
        <authorList>
            <person name="McCartney M.A."/>
            <person name="Auch B."/>
            <person name="Kono T."/>
            <person name="Mallez S."/>
            <person name="Zhang Y."/>
            <person name="Obille A."/>
            <person name="Becker A."/>
            <person name="Abrahante J.E."/>
            <person name="Garbe J."/>
            <person name="Badalamenti J.P."/>
            <person name="Herman A."/>
            <person name="Mangelson H."/>
            <person name="Liachko I."/>
            <person name="Sullivan S."/>
            <person name="Sone E.D."/>
            <person name="Koren S."/>
            <person name="Silverstein K.A.T."/>
            <person name="Beckman K.B."/>
            <person name="Gohl D.M."/>
        </authorList>
    </citation>
    <scope>NUCLEOTIDE SEQUENCE</scope>
    <source>
        <strain evidence="1">Duluth1</strain>
        <tissue evidence="1">Whole animal</tissue>
    </source>
</reference>
<comment type="caution">
    <text evidence="1">The sequence shown here is derived from an EMBL/GenBank/DDBJ whole genome shotgun (WGS) entry which is preliminary data.</text>
</comment>
<protein>
    <submittedName>
        <fullName evidence="1">Uncharacterized protein</fullName>
    </submittedName>
</protein>
<reference evidence="1" key="2">
    <citation type="submission" date="2020-11" db="EMBL/GenBank/DDBJ databases">
        <authorList>
            <person name="McCartney M.A."/>
            <person name="Auch B."/>
            <person name="Kono T."/>
            <person name="Mallez S."/>
            <person name="Becker A."/>
            <person name="Gohl D.M."/>
            <person name="Silverstein K.A.T."/>
            <person name="Koren S."/>
            <person name="Bechman K.B."/>
            <person name="Herman A."/>
            <person name="Abrahante J.E."/>
            <person name="Garbe J."/>
        </authorList>
    </citation>
    <scope>NUCLEOTIDE SEQUENCE</scope>
    <source>
        <strain evidence="1">Duluth1</strain>
        <tissue evidence="1">Whole animal</tissue>
    </source>
</reference>
<dbReference type="AlphaFoldDB" id="A0A9D4RJV2"/>
<dbReference type="Proteomes" id="UP000828390">
    <property type="component" value="Unassembled WGS sequence"/>
</dbReference>
<evidence type="ECO:0000313" key="1">
    <source>
        <dbReference type="EMBL" id="KAH3871004.1"/>
    </source>
</evidence>